<keyword evidence="2 4" id="KW-0479">Metal-binding</keyword>
<proteinExistence type="inferred from homology"/>
<protein>
    <recommendedName>
        <fullName evidence="5">Dioxygenase</fullName>
        <ecNumber evidence="5">1.13.11.-</ecNumber>
    </recommendedName>
</protein>
<evidence type="ECO:0000313" key="6">
    <source>
        <dbReference type="EMBL" id="KAB2758392.1"/>
    </source>
</evidence>
<gene>
    <name evidence="6" type="ORF">F9L04_24620</name>
</gene>
<comment type="cofactor">
    <cofactor evidence="4 5">
        <name>Fe(2+)</name>
        <dbReference type="ChEBI" id="CHEBI:29033"/>
    </cofactor>
    <text evidence="4 5">Binds 1 Fe(2+) ion per subunit.</text>
</comment>
<name>A0A6L3YZ00_BRUAN</name>
<evidence type="ECO:0000313" key="7">
    <source>
        <dbReference type="Proteomes" id="UP000481876"/>
    </source>
</evidence>
<keyword evidence="3 4" id="KW-0408">Iron</keyword>
<comment type="similarity">
    <text evidence="1 5">Belongs to the carotenoid oxygenase family.</text>
</comment>
<sequence>MWWDPTTRLTDLLIHAASDPSGEPLARVKLPARVPAGFHGNWVDQAAIDKSVAALQGA</sequence>
<dbReference type="Pfam" id="PF03055">
    <property type="entry name" value="RPE65"/>
    <property type="match status" value="1"/>
</dbReference>
<dbReference type="GO" id="GO:0046872">
    <property type="term" value="F:metal ion binding"/>
    <property type="evidence" value="ECO:0007669"/>
    <property type="project" value="UniProtKB-KW"/>
</dbReference>
<dbReference type="EC" id="1.13.11.-" evidence="5"/>
<keyword evidence="5" id="KW-0560">Oxidoreductase</keyword>
<evidence type="ECO:0000256" key="1">
    <source>
        <dbReference type="ARBA" id="ARBA00006787"/>
    </source>
</evidence>
<dbReference type="EMBL" id="WBWS01000044">
    <property type="protein sequence ID" value="KAB2758392.1"/>
    <property type="molecule type" value="Genomic_DNA"/>
</dbReference>
<keyword evidence="5" id="KW-0223">Dioxygenase</keyword>
<reference evidence="6 7" key="1">
    <citation type="submission" date="2019-09" db="EMBL/GenBank/DDBJ databases">
        <title>Taxonomic organization of the family Brucellaceae based on a phylogenomic approach.</title>
        <authorList>
            <person name="Leclercq S."/>
            <person name="Cloeckaert A."/>
            <person name="Zygmunt M.S."/>
        </authorList>
    </citation>
    <scope>NUCLEOTIDE SEQUENCE [LARGE SCALE GENOMIC DNA]</scope>
    <source>
        <strain evidence="6 7">LMG 3313</strain>
    </source>
</reference>
<dbReference type="AlphaFoldDB" id="A0A6L3YZ00"/>
<dbReference type="Proteomes" id="UP000481876">
    <property type="component" value="Unassembled WGS sequence"/>
</dbReference>
<accession>A0A6L3YZ00</accession>
<evidence type="ECO:0000256" key="3">
    <source>
        <dbReference type="ARBA" id="ARBA00023004"/>
    </source>
</evidence>
<evidence type="ECO:0000256" key="2">
    <source>
        <dbReference type="ARBA" id="ARBA00022723"/>
    </source>
</evidence>
<organism evidence="6 7">
    <name type="scientific">Brucella anthropi</name>
    <name type="common">Ochrobactrum anthropi</name>
    <dbReference type="NCBI Taxonomy" id="529"/>
    <lineage>
        <taxon>Bacteria</taxon>
        <taxon>Pseudomonadati</taxon>
        <taxon>Pseudomonadota</taxon>
        <taxon>Alphaproteobacteria</taxon>
        <taxon>Hyphomicrobiales</taxon>
        <taxon>Brucellaceae</taxon>
        <taxon>Brucella/Ochrobactrum group</taxon>
        <taxon>Brucella</taxon>
    </lineage>
</organism>
<dbReference type="GO" id="GO:0016702">
    <property type="term" value="F:oxidoreductase activity, acting on single donors with incorporation of molecular oxygen, incorporation of two atoms of oxygen"/>
    <property type="evidence" value="ECO:0007669"/>
    <property type="project" value="InterPro"/>
</dbReference>
<feature type="binding site" evidence="4">
    <location>
        <position position="39"/>
    </location>
    <ligand>
        <name>Fe cation</name>
        <dbReference type="ChEBI" id="CHEBI:24875"/>
        <note>catalytic</note>
    </ligand>
</feature>
<comment type="caution">
    <text evidence="6">The sequence shown here is derived from an EMBL/GenBank/DDBJ whole genome shotgun (WGS) entry which is preliminary data.</text>
</comment>
<evidence type="ECO:0000256" key="5">
    <source>
        <dbReference type="RuleBase" id="RU364048"/>
    </source>
</evidence>
<dbReference type="InterPro" id="IPR004294">
    <property type="entry name" value="Carotenoid_Oase"/>
</dbReference>
<evidence type="ECO:0000256" key="4">
    <source>
        <dbReference type="PIRSR" id="PIRSR604294-1"/>
    </source>
</evidence>